<sequence>MPEPEETQYHFECRIFRRQAKVEVSHGLRRANGSLVERPGKVSGGLFFQEGEWREGGDKSRRR</sequence>
<dbReference type="EMBL" id="JAHYIQ010000008">
    <property type="protein sequence ID" value="KAK1129612.1"/>
    <property type="molecule type" value="Genomic_DNA"/>
</dbReference>
<organism evidence="1 2">
    <name type="scientific">Melipona bicolor</name>
    <dbReference type="NCBI Taxonomy" id="60889"/>
    <lineage>
        <taxon>Eukaryota</taxon>
        <taxon>Metazoa</taxon>
        <taxon>Ecdysozoa</taxon>
        <taxon>Arthropoda</taxon>
        <taxon>Hexapoda</taxon>
        <taxon>Insecta</taxon>
        <taxon>Pterygota</taxon>
        <taxon>Neoptera</taxon>
        <taxon>Endopterygota</taxon>
        <taxon>Hymenoptera</taxon>
        <taxon>Apocrita</taxon>
        <taxon>Aculeata</taxon>
        <taxon>Apoidea</taxon>
        <taxon>Anthophila</taxon>
        <taxon>Apidae</taxon>
        <taxon>Melipona</taxon>
    </lineage>
</organism>
<evidence type="ECO:0000313" key="1">
    <source>
        <dbReference type="EMBL" id="KAK1129612.1"/>
    </source>
</evidence>
<name>A0AA40KRA4_9HYME</name>
<evidence type="ECO:0000313" key="2">
    <source>
        <dbReference type="Proteomes" id="UP001177670"/>
    </source>
</evidence>
<protein>
    <submittedName>
        <fullName evidence="1">Uncharacterized protein</fullName>
    </submittedName>
</protein>
<dbReference type="AlphaFoldDB" id="A0AA40KRA4"/>
<gene>
    <name evidence="1" type="ORF">K0M31_019327</name>
</gene>
<dbReference type="Proteomes" id="UP001177670">
    <property type="component" value="Unassembled WGS sequence"/>
</dbReference>
<comment type="caution">
    <text evidence="1">The sequence shown here is derived from an EMBL/GenBank/DDBJ whole genome shotgun (WGS) entry which is preliminary data.</text>
</comment>
<proteinExistence type="predicted"/>
<accession>A0AA40KRA4</accession>
<reference evidence="1" key="1">
    <citation type="submission" date="2021-10" db="EMBL/GenBank/DDBJ databases">
        <title>Melipona bicolor Genome sequencing and assembly.</title>
        <authorList>
            <person name="Araujo N.S."/>
            <person name="Arias M.C."/>
        </authorList>
    </citation>
    <scope>NUCLEOTIDE SEQUENCE</scope>
    <source>
        <strain evidence="1">USP_2M_L1-L4_2017</strain>
        <tissue evidence="1">Whole body</tissue>
    </source>
</reference>
<keyword evidence="2" id="KW-1185">Reference proteome</keyword>